<evidence type="ECO:0000256" key="5">
    <source>
        <dbReference type="SAM" id="SignalP"/>
    </source>
</evidence>
<dbReference type="PROSITE" id="PS51123">
    <property type="entry name" value="OMPA_2"/>
    <property type="match status" value="1"/>
</dbReference>
<dbReference type="Pfam" id="PF00691">
    <property type="entry name" value="OmpA"/>
    <property type="match status" value="1"/>
</dbReference>
<dbReference type="Pfam" id="PF13441">
    <property type="entry name" value="Gly-zipper_YMGG"/>
    <property type="match status" value="1"/>
</dbReference>
<dbReference type="InterPro" id="IPR027367">
    <property type="entry name" value="Gly-zipper_YMGG"/>
</dbReference>
<dbReference type="Gene3D" id="3.30.1330.60">
    <property type="entry name" value="OmpA-like domain"/>
    <property type="match status" value="1"/>
</dbReference>
<dbReference type="InterPro" id="IPR036737">
    <property type="entry name" value="OmpA-like_sf"/>
</dbReference>
<reference evidence="7 8" key="1">
    <citation type="submission" date="2013-02" db="EMBL/GenBank/DDBJ databases">
        <title>A novel strain isolated from Lonar lake, Maharashtra, India.</title>
        <authorList>
            <person name="Singh A."/>
        </authorList>
    </citation>
    <scope>NUCLEOTIDE SEQUENCE [LARGE SCALE GENOMIC DNA]</scope>
    <source>
        <strain evidence="7 8">AK24</strain>
    </source>
</reference>
<evidence type="ECO:0000256" key="3">
    <source>
        <dbReference type="ARBA" id="ARBA00023237"/>
    </source>
</evidence>
<evidence type="ECO:0000313" key="8">
    <source>
        <dbReference type="Proteomes" id="UP000013909"/>
    </source>
</evidence>
<dbReference type="InterPro" id="IPR006665">
    <property type="entry name" value="OmpA-like"/>
</dbReference>
<comment type="caution">
    <text evidence="7">The sequence shown here is derived from an EMBL/GenBank/DDBJ whole genome shotgun (WGS) entry which is preliminary data.</text>
</comment>
<dbReference type="InterPro" id="IPR050330">
    <property type="entry name" value="Bact_OuterMem_StrucFunc"/>
</dbReference>
<keyword evidence="8" id="KW-1185">Reference proteome</keyword>
<accession>R7ZPU3</accession>
<feature type="domain" description="OmpA-like" evidence="6">
    <location>
        <begin position="93"/>
        <end position="209"/>
    </location>
</feature>
<dbReference type="OrthoDB" id="9782229at2"/>
<organism evidence="7 8">
    <name type="scientific">Lunatimonas lonarensis</name>
    <dbReference type="NCBI Taxonomy" id="1232681"/>
    <lineage>
        <taxon>Bacteria</taxon>
        <taxon>Pseudomonadati</taxon>
        <taxon>Bacteroidota</taxon>
        <taxon>Cytophagia</taxon>
        <taxon>Cytophagales</taxon>
        <taxon>Cyclobacteriaceae</taxon>
    </lineage>
</organism>
<evidence type="ECO:0000256" key="4">
    <source>
        <dbReference type="PROSITE-ProRule" id="PRU00473"/>
    </source>
</evidence>
<evidence type="ECO:0000256" key="1">
    <source>
        <dbReference type="ARBA" id="ARBA00004442"/>
    </source>
</evidence>
<protein>
    <submittedName>
        <fullName evidence="7">OmpA family protein</fullName>
    </submittedName>
</protein>
<evidence type="ECO:0000256" key="2">
    <source>
        <dbReference type="ARBA" id="ARBA00023136"/>
    </source>
</evidence>
<evidence type="ECO:0000259" key="6">
    <source>
        <dbReference type="PROSITE" id="PS51123"/>
    </source>
</evidence>
<feature type="signal peptide" evidence="5">
    <location>
        <begin position="1"/>
        <end position="21"/>
    </location>
</feature>
<dbReference type="PRINTS" id="PR01023">
    <property type="entry name" value="NAFLGMOTY"/>
</dbReference>
<dbReference type="PATRIC" id="fig|1288963.3.peg.3213"/>
<dbReference type="PANTHER" id="PTHR30329:SF21">
    <property type="entry name" value="LIPOPROTEIN YIAD-RELATED"/>
    <property type="match status" value="1"/>
</dbReference>
<evidence type="ECO:0000313" key="7">
    <source>
        <dbReference type="EMBL" id="EON76092.1"/>
    </source>
</evidence>
<keyword evidence="5" id="KW-0732">Signal</keyword>
<keyword evidence="3" id="KW-0998">Cell outer membrane</keyword>
<dbReference type="Proteomes" id="UP000013909">
    <property type="component" value="Unassembled WGS sequence"/>
</dbReference>
<sequence>MKHMKFLLGLFLSGTIISSCADWSNTGKGAAVGAGAGGAIGGLIGNKKGNTAGGAIIGAAVGGAAGAAIGKYMDRQAKELEAIENAQVERVEEGIKIVFESGILFGFDSFALTPDSQKSVMELADILNKYPDTNVVIEGHTDNRGSASYNQGLSERRANSVANYLKTKGVSGDRLTTIGYGFERPVASNDTDQGRAQNRRVEIGITANETLLEKAESGDLE</sequence>
<dbReference type="AlphaFoldDB" id="R7ZPU3"/>
<dbReference type="STRING" id="1232681.ADIS_3220"/>
<dbReference type="SUPFAM" id="SSF103088">
    <property type="entry name" value="OmpA-like"/>
    <property type="match status" value="1"/>
</dbReference>
<gene>
    <name evidence="7" type="ORF">ADIS_3220</name>
</gene>
<dbReference type="GO" id="GO:0009279">
    <property type="term" value="C:cell outer membrane"/>
    <property type="evidence" value="ECO:0007669"/>
    <property type="project" value="UniProtKB-SubCell"/>
</dbReference>
<dbReference type="PROSITE" id="PS01068">
    <property type="entry name" value="OMPA_1"/>
    <property type="match status" value="1"/>
</dbReference>
<dbReference type="PANTHER" id="PTHR30329">
    <property type="entry name" value="STATOR ELEMENT OF FLAGELLAR MOTOR COMPLEX"/>
    <property type="match status" value="1"/>
</dbReference>
<proteinExistence type="predicted"/>
<dbReference type="RefSeq" id="WP_010855353.1">
    <property type="nucleotide sequence ID" value="NZ_AQHR01000088.1"/>
</dbReference>
<dbReference type="PROSITE" id="PS51257">
    <property type="entry name" value="PROKAR_LIPOPROTEIN"/>
    <property type="match status" value="1"/>
</dbReference>
<dbReference type="CDD" id="cd07185">
    <property type="entry name" value="OmpA_C-like"/>
    <property type="match status" value="1"/>
</dbReference>
<dbReference type="InterPro" id="IPR006690">
    <property type="entry name" value="OMPA-like_CS"/>
</dbReference>
<name>R7ZPU3_9BACT</name>
<dbReference type="PRINTS" id="PR01021">
    <property type="entry name" value="OMPADOMAIN"/>
</dbReference>
<keyword evidence="2 4" id="KW-0472">Membrane</keyword>
<comment type="subcellular location">
    <subcellularLocation>
        <location evidence="1">Cell outer membrane</location>
    </subcellularLocation>
</comment>
<dbReference type="EMBL" id="AQHR01000088">
    <property type="protein sequence ID" value="EON76092.1"/>
    <property type="molecule type" value="Genomic_DNA"/>
</dbReference>
<feature type="chain" id="PRO_5004461854" evidence="5">
    <location>
        <begin position="22"/>
        <end position="221"/>
    </location>
</feature>
<dbReference type="InterPro" id="IPR006664">
    <property type="entry name" value="OMP_bac"/>
</dbReference>